<dbReference type="KEGG" id="cten:18250450"/>
<protein>
    <submittedName>
        <fullName evidence="2">Uncharacterized protein</fullName>
    </submittedName>
</protein>
<dbReference type="HOGENOM" id="CLU_395325_0_0_1"/>
<dbReference type="EMBL" id="GL996527">
    <property type="protein sequence ID" value="EGV62029.1"/>
    <property type="molecule type" value="Genomic_DNA"/>
</dbReference>
<dbReference type="GeneID" id="18250450"/>
<accession>G3BAC7</accession>
<reference evidence="2 3" key="1">
    <citation type="journal article" date="2011" name="Proc. Natl. Acad. Sci. U.S.A.">
        <title>Comparative genomics of xylose-fermenting fungi for enhanced biofuel production.</title>
        <authorList>
            <person name="Wohlbach D.J."/>
            <person name="Kuo A."/>
            <person name="Sato T.K."/>
            <person name="Potts K.M."/>
            <person name="Salamov A.A."/>
            <person name="LaButti K.M."/>
            <person name="Sun H."/>
            <person name="Clum A."/>
            <person name="Pangilinan J.L."/>
            <person name="Lindquist E.A."/>
            <person name="Lucas S."/>
            <person name="Lapidus A."/>
            <person name="Jin M."/>
            <person name="Gunawan C."/>
            <person name="Balan V."/>
            <person name="Dale B.E."/>
            <person name="Jeffries T.W."/>
            <person name="Zinkel R."/>
            <person name="Barry K.W."/>
            <person name="Grigoriev I.V."/>
            <person name="Gasch A.P."/>
        </authorList>
    </citation>
    <scope>NUCLEOTIDE SEQUENCE [LARGE SCALE GENOMIC DNA]</scope>
    <source>
        <strain evidence="3">ATCC 10573 / BCRC 21748 / CBS 615 / JCM 9827 / NBRC 10315 / NRRL Y-1498 / VKM Y-70</strain>
    </source>
</reference>
<gene>
    <name evidence="2" type="ORF">CANTEDRAFT_94909</name>
</gene>
<name>G3BAC7_CANTC</name>
<feature type="region of interest" description="Disordered" evidence="1">
    <location>
        <begin position="1"/>
        <end position="33"/>
    </location>
</feature>
<feature type="compositionally biased region" description="Low complexity" evidence="1">
    <location>
        <begin position="272"/>
        <end position="282"/>
    </location>
</feature>
<feature type="compositionally biased region" description="Polar residues" evidence="1">
    <location>
        <begin position="656"/>
        <end position="666"/>
    </location>
</feature>
<proteinExistence type="predicted"/>
<feature type="region of interest" description="Disordered" evidence="1">
    <location>
        <begin position="40"/>
        <end position="59"/>
    </location>
</feature>
<evidence type="ECO:0000256" key="1">
    <source>
        <dbReference type="SAM" id="MobiDB-lite"/>
    </source>
</evidence>
<feature type="region of interest" description="Disordered" evidence="1">
    <location>
        <begin position="370"/>
        <end position="398"/>
    </location>
</feature>
<feature type="region of interest" description="Disordered" evidence="1">
    <location>
        <begin position="444"/>
        <end position="476"/>
    </location>
</feature>
<dbReference type="RefSeq" id="XP_006688199.1">
    <property type="nucleotide sequence ID" value="XM_006688136.1"/>
</dbReference>
<feature type="region of interest" description="Disordered" evidence="1">
    <location>
        <begin position="260"/>
        <end position="292"/>
    </location>
</feature>
<feature type="compositionally biased region" description="Polar residues" evidence="1">
    <location>
        <begin position="462"/>
        <end position="475"/>
    </location>
</feature>
<evidence type="ECO:0000313" key="3">
    <source>
        <dbReference type="Proteomes" id="UP000000707"/>
    </source>
</evidence>
<feature type="compositionally biased region" description="Low complexity" evidence="1">
    <location>
        <begin position="667"/>
        <end position="680"/>
    </location>
</feature>
<feature type="compositionally biased region" description="Basic and acidic residues" evidence="1">
    <location>
        <begin position="283"/>
        <end position="292"/>
    </location>
</feature>
<feature type="compositionally biased region" description="Polar residues" evidence="1">
    <location>
        <begin position="444"/>
        <end position="453"/>
    </location>
</feature>
<keyword evidence="3" id="KW-1185">Reference proteome</keyword>
<feature type="region of interest" description="Disordered" evidence="1">
    <location>
        <begin position="656"/>
        <end position="680"/>
    </location>
</feature>
<evidence type="ECO:0000313" key="2">
    <source>
        <dbReference type="EMBL" id="EGV62029.1"/>
    </source>
</evidence>
<organism evidence="3">
    <name type="scientific">Candida tenuis (strain ATCC 10573 / BCRC 21748 / CBS 615 / JCM 9827 / NBRC 10315 / NRRL Y-1498 / VKM Y-70)</name>
    <name type="common">Yeast</name>
    <name type="synonym">Yamadazyma tenuis</name>
    <dbReference type="NCBI Taxonomy" id="590646"/>
    <lineage>
        <taxon>Eukaryota</taxon>
        <taxon>Fungi</taxon>
        <taxon>Dikarya</taxon>
        <taxon>Ascomycota</taxon>
        <taxon>Saccharomycotina</taxon>
        <taxon>Pichiomycetes</taxon>
        <taxon>Debaryomycetaceae</taxon>
        <taxon>Yamadazyma</taxon>
    </lineage>
</organism>
<sequence>MALGTLFHRKHKSKSELPPAVSAPVPPPHSILSKLVQPSPQLVAPRAPSESSVNECPKKSKSQRFLSKYLHISSSSRNIRVVDIHSENSASNLLQGVSPPLDEMSIAMHDKQFSFDHSHPTNKLADTSEGDSLLNHYHRSSAKASVSPVISPVKSSHSLTSNILQDLSSINIQLPHVGEEPLLNTKLNREEGSPVDVPFDIPIRYKKISANKVNLLSRAEKSHILQAQDSSSPQVKSLASVRVASPRLMRSDSNLNQISTTVSFDDDDDISHSTSRRNSVNRSTDESNDNDKSYTEFETIKDVNYQVIKNYMTSSNVKIVSPVRSVQSHHYGDENIGDSAKTIPINDDIEDMDSKIKELSKPLNIPKVDFSKVDSPDDAGINSRNYYTPPSPPSMTSKDEVYRSEMLSLIETHVLMVHKKQEEIDHLKELLLRERKLNAYFVSPQSRENSPSFPGTPKFGRFNSSPKAALSPSSVDDSKKIRKQFIPLNITVTSEPKPNNYYPLKRNRDHLLPPFDLSNNIHENNGQLAANQDNHEFNLKPFHKFKVASPSMSDGIHYMPTFAEDTLETLRPGSSRASVALEGLQLINSNVPRSSIASSRSSAYFTAMSSFCEDSGDQDELDNDSVLSHEQYEGYPSFGLTPNFISKLERREVSGSTTLSSAMSRHTNTTNDSITNNTSISTAITTPDSMEFNIDPK</sequence>
<dbReference type="AlphaFoldDB" id="G3BAC7"/>
<dbReference type="OrthoDB" id="4026810at2759"/>
<dbReference type="Proteomes" id="UP000000707">
    <property type="component" value="Unassembled WGS sequence"/>
</dbReference>